<keyword evidence="4 6" id="KW-1133">Transmembrane helix</keyword>
<dbReference type="Proteomes" id="UP000177785">
    <property type="component" value="Unassembled WGS sequence"/>
</dbReference>
<dbReference type="AlphaFoldDB" id="A0A1G2G7Q9"/>
<dbReference type="GO" id="GO:0005886">
    <property type="term" value="C:plasma membrane"/>
    <property type="evidence" value="ECO:0007669"/>
    <property type="project" value="UniProtKB-SubCell"/>
</dbReference>
<reference evidence="7 8" key="1">
    <citation type="journal article" date="2016" name="Nat. Commun.">
        <title>Thousands of microbial genomes shed light on interconnected biogeochemical processes in an aquifer system.</title>
        <authorList>
            <person name="Anantharaman K."/>
            <person name="Brown C.T."/>
            <person name="Hug L.A."/>
            <person name="Sharon I."/>
            <person name="Castelle C.J."/>
            <person name="Probst A.J."/>
            <person name="Thomas B.C."/>
            <person name="Singh A."/>
            <person name="Wilkins M.J."/>
            <person name="Karaoz U."/>
            <person name="Brodie E.L."/>
            <person name="Williams K.H."/>
            <person name="Hubbard S.S."/>
            <person name="Banfield J.F."/>
        </authorList>
    </citation>
    <scope>NUCLEOTIDE SEQUENCE [LARGE SCALE GENOMIC DNA]</scope>
</reference>
<feature type="transmembrane region" description="Helical" evidence="6">
    <location>
        <begin position="30"/>
        <end position="49"/>
    </location>
</feature>
<evidence type="ECO:0000256" key="6">
    <source>
        <dbReference type="SAM" id="Phobius"/>
    </source>
</evidence>
<evidence type="ECO:0000313" key="8">
    <source>
        <dbReference type="Proteomes" id="UP000177785"/>
    </source>
</evidence>
<name>A0A1G2G7Q9_9BACT</name>
<evidence type="ECO:0000256" key="5">
    <source>
        <dbReference type="ARBA" id="ARBA00023136"/>
    </source>
</evidence>
<feature type="transmembrane region" description="Helical" evidence="6">
    <location>
        <begin position="125"/>
        <end position="142"/>
    </location>
</feature>
<evidence type="ECO:0000256" key="4">
    <source>
        <dbReference type="ARBA" id="ARBA00022989"/>
    </source>
</evidence>
<feature type="transmembrane region" description="Helical" evidence="6">
    <location>
        <begin position="176"/>
        <end position="199"/>
    </location>
</feature>
<evidence type="ECO:0000256" key="3">
    <source>
        <dbReference type="ARBA" id="ARBA00022692"/>
    </source>
</evidence>
<feature type="transmembrane region" description="Helical" evidence="6">
    <location>
        <begin position="55"/>
        <end position="79"/>
    </location>
</feature>
<dbReference type="STRING" id="1802115.A2756_05865"/>
<dbReference type="PANTHER" id="PTHR38601:SF1">
    <property type="entry name" value="HYDROGENASE-4 COMPONENT E"/>
    <property type="match status" value="1"/>
</dbReference>
<feature type="transmembrane region" description="Helical" evidence="6">
    <location>
        <begin position="6"/>
        <end position="23"/>
    </location>
</feature>
<protein>
    <submittedName>
        <fullName evidence="7">Uncharacterized protein</fullName>
    </submittedName>
</protein>
<dbReference type="PANTHER" id="PTHR38601">
    <property type="entry name" value="HYDROGENASE-4 COMPONENT E"/>
    <property type="match status" value="1"/>
</dbReference>
<dbReference type="InterPro" id="IPR038730">
    <property type="entry name" value="HyfE-like"/>
</dbReference>
<proteinExistence type="predicted"/>
<comment type="caution">
    <text evidence="7">The sequence shown here is derived from an EMBL/GenBank/DDBJ whole genome shotgun (WGS) entry which is preliminary data.</text>
</comment>
<keyword evidence="3 6" id="KW-0812">Transmembrane</keyword>
<accession>A0A1G2G7Q9</accession>
<keyword evidence="2" id="KW-1003">Cell membrane</keyword>
<gene>
    <name evidence="7" type="ORF">A2756_05865</name>
</gene>
<sequence>MNILTLQFLLEIVFGTIIFLQLTKKNFGAVLAYGLQSLAITAILFGSFFETSNLFLLFIALLVLFVKVILAPVFFIKLIKKHELTFSGSTYLNMPLTLLIIAILTFVAHSQKFTPLTGILHADQVLLPLAFSSMLLSLFLLINHKGALSQIIAVLSLENSIVAFTIFAGLEQSPTLQLGILFNIFIWLIIATVFVSIIYKHFGSLDITTMNNLKD</sequence>
<evidence type="ECO:0000313" key="7">
    <source>
        <dbReference type="EMBL" id="OGZ46112.1"/>
    </source>
</evidence>
<feature type="transmembrane region" description="Helical" evidence="6">
    <location>
        <begin position="91"/>
        <end position="110"/>
    </location>
</feature>
<organism evidence="7 8">
    <name type="scientific">Candidatus Ryanbacteria bacterium RIFCSPHIGHO2_01_FULL_48_27</name>
    <dbReference type="NCBI Taxonomy" id="1802115"/>
    <lineage>
        <taxon>Bacteria</taxon>
        <taxon>Candidatus Ryaniibacteriota</taxon>
    </lineage>
</organism>
<feature type="transmembrane region" description="Helical" evidence="6">
    <location>
        <begin position="151"/>
        <end position="170"/>
    </location>
</feature>
<keyword evidence="5 6" id="KW-0472">Membrane</keyword>
<evidence type="ECO:0000256" key="2">
    <source>
        <dbReference type="ARBA" id="ARBA00022475"/>
    </source>
</evidence>
<evidence type="ECO:0000256" key="1">
    <source>
        <dbReference type="ARBA" id="ARBA00004651"/>
    </source>
</evidence>
<comment type="subcellular location">
    <subcellularLocation>
        <location evidence="1">Cell membrane</location>
        <topology evidence="1">Multi-pass membrane protein</topology>
    </subcellularLocation>
</comment>
<dbReference type="EMBL" id="MHNL01000001">
    <property type="protein sequence ID" value="OGZ46112.1"/>
    <property type="molecule type" value="Genomic_DNA"/>
</dbReference>